<gene>
    <name evidence="5" type="ORF">Ga0080574_TMP5107</name>
</gene>
<sequence length="234" mass="25811">MDIEQDGPVPPLAVPEREPVVIHVHRELRNAILRGQLKAGARMVETQLSAQLNVSRTPVREAISRLEAEGLVIRKGNGGVLVAEFGQKLEEVMVIRQSLECAAVQLACRNATDTALAAILRQCREAMRAGEADQASRSQRDRAFHIGIAEASGSLRLRLLIEEFYEYSFAAMQIQPTAEERRLLEVHHLEIASALVQRDAAGAEETVRAHFAEVNRISRLHLAESDTPSEGDTP</sequence>
<dbReference type="GO" id="GO:0003700">
    <property type="term" value="F:DNA-binding transcription factor activity"/>
    <property type="evidence" value="ECO:0007669"/>
    <property type="project" value="InterPro"/>
</dbReference>
<dbReference type="SMART" id="SM00345">
    <property type="entry name" value="HTH_GNTR"/>
    <property type="match status" value="1"/>
</dbReference>
<dbReference type="GO" id="GO:0003677">
    <property type="term" value="F:DNA binding"/>
    <property type="evidence" value="ECO:0007669"/>
    <property type="project" value="UniProtKB-KW"/>
</dbReference>
<accession>A0A1P8V174</accession>
<dbReference type="OrthoDB" id="9028214at2"/>
<dbReference type="InterPro" id="IPR036390">
    <property type="entry name" value="WH_DNA-bd_sf"/>
</dbReference>
<dbReference type="RefSeq" id="WP_076706332.1">
    <property type="nucleotide sequence ID" value="NZ_CP015097.1"/>
</dbReference>
<evidence type="ECO:0000256" key="3">
    <source>
        <dbReference type="ARBA" id="ARBA00023163"/>
    </source>
</evidence>
<dbReference type="KEGG" id="paby:Ga0080574_TMP5107"/>
<dbReference type="Proteomes" id="UP000187059">
    <property type="component" value="Plasmid pPABY7"/>
</dbReference>
<organism evidence="5 6">
    <name type="scientific">Salipiger abyssi</name>
    <dbReference type="NCBI Taxonomy" id="1250539"/>
    <lineage>
        <taxon>Bacteria</taxon>
        <taxon>Pseudomonadati</taxon>
        <taxon>Pseudomonadota</taxon>
        <taxon>Alphaproteobacteria</taxon>
        <taxon>Rhodobacterales</taxon>
        <taxon>Roseobacteraceae</taxon>
        <taxon>Salipiger</taxon>
    </lineage>
</organism>
<dbReference type="InterPro" id="IPR008920">
    <property type="entry name" value="TF_FadR/GntR_C"/>
</dbReference>
<proteinExistence type="predicted"/>
<dbReference type="InterPro" id="IPR036388">
    <property type="entry name" value="WH-like_DNA-bd_sf"/>
</dbReference>
<dbReference type="SUPFAM" id="SSF48008">
    <property type="entry name" value="GntR ligand-binding domain-like"/>
    <property type="match status" value="1"/>
</dbReference>
<keyword evidence="6" id="KW-1185">Reference proteome</keyword>
<dbReference type="SUPFAM" id="SSF46785">
    <property type="entry name" value="Winged helix' DNA-binding domain"/>
    <property type="match status" value="1"/>
</dbReference>
<dbReference type="PANTHER" id="PTHR43537:SF5">
    <property type="entry name" value="UXU OPERON TRANSCRIPTIONAL REGULATOR"/>
    <property type="match status" value="1"/>
</dbReference>
<keyword evidence="3" id="KW-0804">Transcription</keyword>
<dbReference type="Pfam" id="PF00392">
    <property type="entry name" value="GntR"/>
    <property type="match status" value="1"/>
</dbReference>
<evidence type="ECO:0000256" key="2">
    <source>
        <dbReference type="ARBA" id="ARBA00023125"/>
    </source>
</evidence>
<name>A0A1P8V174_9RHOB</name>
<dbReference type="InterPro" id="IPR011711">
    <property type="entry name" value="GntR_C"/>
</dbReference>
<dbReference type="PROSITE" id="PS50949">
    <property type="entry name" value="HTH_GNTR"/>
    <property type="match status" value="1"/>
</dbReference>
<evidence type="ECO:0000313" key="5">
    <source>
        <dbReference type="EMBL" id="APZ55389.1"/>
    </source>
</evidence>
<dbReference type="Gene3D" id="1.20.120.530">
    <property type="entry name" value="GntR ligand-binding domain-like"/>
    <property type="match status" value="1"/>
</dbReference>
<reference evidence="5 6" key="1">
    <citation type="submission" date="2016-04" db="EMBL/GenBank/DDBJ databases">
        <title>Deep-sea bacteria in the southern Pacific.</title>
        <authorList>
            <person name="Tang K."/>
        </authorList>
    </citation>
    <scope>NUCLEOTIDE SEQUENCE [LARGE SCALE GENOMIC DNA]</scope>
    <source>
        <strain evidence="5 6">JLT2014</strain>
        <plasmid evidence="6">ppaby7</plasmid>
    </source>
</reference>
<dbReference type="AlphaFoldDB" id="A0A1P8V174"/>
<evidence type="ECO:0000256" key="1">
    <source>
        <dbReference type="ARBA" id="ARBA00023015"/>
    </source>
</evidence>
<dbReference type="SMART" id="SM00895">
    <property type="entry name" value="FCD"/>
    <property type="match status" value="1"/>
</dbReference>
<dbReference type="EMBL" id="CP015097">
    <property type="protein sequence ID" value="APZ55389.1"/>
    <property type="molecule type" value="Genomic_DNA"/>
</dbReference>
<geneLocation type="plasmid" evidence="6">
    <name>ppaby7</name>
</geneLocation>
<keyword evidence="5" id="KW-0614">Plasmid</keyword>
<dbReference type="PANTHER" id="PTHR43537">
    <property type="entry name" value="TRANSCRIPTIONAL REGULATOR, GNTR FAMILY"/>
    <property type="match status" value="1"/>
</dbReference>
<protein>
    <submittedName>
        <fullName evidence="5">Transcriptional regulator</fullName>
    </submittedName>
</protein>
<dbReference type="Pfam" id="PF07729">
    <property type="entry name" value="FCD"/>
    <property type="match status" value="1"/>
</dbReference>
<dbReference type="CDD" id="cd07377">
    <property type="entry name" value="WHTH_GntR"/>
    <property type="match status" value="1"/>
</dbReference>
<dbReference type="PRINTS" id="PR00035">
    <property type="entry name" value="HTHGNTR"/>
</dbReference>
<dbReference type="Gene3D" id="1.10.10.10">
    <property type="entry name" value="Winged helix-like DNA-binding domain superfamily/Winged helix DNA-binding domain"/>
    <property type="match status" value="1"/>
</dbReference>
<evidence type="ECO:0000259" key="4">
    <source>
        <dbReference type="PROSITE" id="PS50949"/>
    </source>
</evidence>
<dbReference type="InterPro" id="IPR000524">
    <property type="entry name" value="Tscrpt_reg_HTH_GntR"/>
</dbReference>
<keyword evidence="1" id="KW-0805">Transcription regulation</keyword>
<keyword evidence="2" id="KW-0238">DNA-binding</keyword>
<feature type="domain" description="HTH gntR-type" evidence="4">
    <location>
        <begin position="18"/>
        <end position="85"/>
    </location>
</feature>
<evidence type="ECO:0000313" key="6">
    <source>
        <dbReference type="Proteomes" id="UP000187059"/>
    </source>
</evidence>